<proteinExistence type="predicted"/>
<evidence type="ECO:0000313" key="3">
    <source>
        <dbReference type="Proteomes" id="UP000298030"/>
    </source>
</evidence>
<feature type="coiled-coil region" evidence="1">
    <location>
        <begin position="131"/>
        <end position="158"/>
    </location>
</feature>
<accession>A0A4Y7SXA5</accession>
<gene>
    <name evidence="2" type="ORF">FA13DRAFT_1737420</name>
</gene>
<evidence type="ECO:0000313" key="2">
    <source>
        <dbReference type="EMBL" id="TEB26490.1"/>
    </source>
</evidence>
<sequence>RSRRDWRRRAVSEQNRRAYLRKLLNERFTKPLPVTVQDSAAEPIIEASNSYYPHLVCHFLEGEPECLRLGDCLELEARDFAVLMGLPPYPHTLLSLPTFFEEWPKLSAALLGVMLRAYLERCEGLVARIARLDAYELIHELNEEMSQLKRQYNALSKAQVRRRQATNVIVAGNKRWIARVMQYTWEDIVALKQGKEVLLATTLERKWILGNRMTC</sequence>
<organism evidence="2 3">
    <name type="scientific">Coprinellus micaceus</name>
    <name type="common">Glistening ink-cap mushroom</name>
    <name type="synonym">Coprinus micaceus</name>
    <dbReference type="NCBI Taxonomy" id="71717"/>
    <lineage>
        <taxon>Eukaryota</taxon>
        <taxon>Fungi</taxon>
        <taxon>Dikarya</taxon>
        <taxon>Basidiomycota</taxon>
        <taxon>Agaricomycotina</taxon>
        <taxon>Agaricomycetes</taxon>
        <taxon>Agaricomycetidae</taxon>
        <taxon>Agaricales</taxon>
        <taxon>Agaricineae</taxon>
        <taxon>Psathyrellaceae</taxon>
        <taxon>Coprinellus</taxon>
    </lineage>
</organism>
<dbReference type="OrthoDB" id="3024047at2759"/>
<protein>
    <submittedName>
        <fullName evidence="2">Uncharacterized protein</fullName>
    </submittedName>
</protein>
<evidence type="ECO:0000256" key="1">
    <source>
        <dbReference type="SAM" id="Coils"/>
    </source>
</evidence>
<dbReference type="AlphaFoldDB" id="A0A4Y7SXA5"/>
<reference evidence="2 3" key="1">
    <citation type="journal article" date="2019" name="Nat. Ecol. Evol.">
        <title>Megaphylogeny resolves global patterns of mushroom evolution.</title>
        <authorList>
            <person name="Varga T."/>
            <person name="Krizsan K."/>
            <person name="Foldi C."/>
            <person name="Dima B."/>
            <person name="Sanchez-Garcia M."/>
            <person name="Sanchez-Ramirez S."/>
            <person name="Szollosi G.J."/>
            <person name="Szarkandi J.G."/>
            <person name="Papp V."/>
            <person name="Albert L."/>
            <person name="Andreopoulos W."/>
            <person name="Angelini C."/>
            <person name="Antonin V."/>
            <person name="Barry K.W."/>
            <person name="Bougher N.L."/>
            <person name="Buchanan P."/>
            <person name="Buyck B."/>
            <person name="Bense V."/>
            <person name="Catcheside P."/>
            <person name="Chovatia M."/>
            <person name="Cooper J."/>
            <person name="Damon W."/>
            <person name="Desjardin D."/>
            <person name="Finy P."/>
            <person name="Geml J."/>
            <person name="Haridas S."/>
            <person name="Hughes K."/>
            <person name="Justo A."/>
            <person name="Karasinski D."/>
            <person name="Kautmanova I."/>
            <person name="Kiss B."/>
            <person name="Kocsube S."/>
            <person name="Kotiranta H."/>
            <person name="LaButti K.M."/>
            <person name="Lechner B.E."/>
            <person name="Liimatainen K."/>
            <person name="Lipzen A."/>
            <person name="Lukacs Z."/>
            <person name="Mihaltcheva S."/>
            <person name="Morgado L.N."/>
            <person name="Niskanen T."/>
            <person name="Noordeloos M.E."/>
            <person name="Ohm R.A."/>
            <person name="Ortiz-Santana B."/>
            <person name="Ovrebo C."/>
            <person name="Racz N."/>
            <person name="Riley R."/>
            <person name="Savchenko A."/>
            <person name="Shiryaev A."/>
            <person name="Soop K."/>
            <person name="Spirin V."/>
            <person name="Szebenyi C."/>
            <person name="Tomsovsky M."/>
            <person name="Tulloss R.E."/>
            <person name="Uehling J."/>
            <person name="Grigoriev I.V."/>
            <person name="Vagvolgyi C."/>
            <person name="Papp T."/>
            <person name="Martin F.M."/>
            <person name="Miettinen O."/>
            <person name="Hibbett D.S."/>
            <person name="Nagy L.G."/>
        </authorList>
    </citation>
    <scope>NUCLEOTIDE SEQUENCE [LARGE SCALE GENOMIC DNA]</scope>
    <source>
        <strain evidence="2 3">FP101781</strain>
    </source>
</reference>
<keyword evidence="1" id="KW-0175">Coiled coil</keyword>
<dbReference type="Proteomes" id="UP000298030">
    <property type="component" value="Unassembled WGS sequence"/>
</dbReference>
<comment type="caution">
    <text evidence="2">The sequence shown here is derived from an EMBL/GenBank/DDBJ whole genome shotgun (WGS) entry which is preliminary data.</text>
</comment>
<keyword evidence="3" id="KW-1185">Reference proteome</keyword>
<name>A0A4Y7SXA5_COPMI</name>
<feature type="non-terminal residue" evidence="2">
    <location>
        <position position="1"/>
    </location>
</feature>
<dbReference type="EMBL" id="QPFP01000048">
    <property type="protein sequence ID" value="TEB26490.1"/>
    <property type="molecule type" value="Genomic_DNA"/>
</dbReference>